<evidence type="ECO:0000313" key="1">
    <source>
        <dbReference type="EMBL" id="GFX88550.1"/>
    </source>
</evidence>
<organism evidence="1 2">
    <name type="scientific">Trichonephila clavipes</name>
    <name type="common">Golden silk orbweaver</name>
    <name type="synonym">Nephila clavipes</name>
    <dbReference type="NCBI Taxonomy" id="2585209"/>
    <lineage>
        <taxon>Eukaryota</taxon>
        <taxon>Metazoa</taxon>
        <taxon>Ecdysozoa</taxon>
        <taxon>Arthropoda</taxon>
        <taxon>Chelicerata</taxon>
        <taxon>Arachnida</taxon>
        <taxon>Araneae</taxon>
        <taxon>Araneomorphae</taxon>
        <taxon>Entelegynae</taxon>
        <taxon>Araneoidea</taxon>
        <taxon>Nephilidae</taxon>
        <taxon>Trichonephila</taxon>
    </lineage>
</organism>
<dbReference type="InterPro" id="IPR008042">
    <property type="entry name" value="Retrotrans_Pao"/>
</dbReference>
<proteinExistence type="predicted"/>
<name>A0A8X6R5M3_TRICX</name>
<dbReference type="EMBL" id="BMAU01021053">
    <property type="protein sequence ID" value="GFX88550.1"/>
    <property type="molecule type" value="Genomic_DNA"/>
</dbReference>
<accession>A0A8X6R5M3</accession>
<dbReference type="Pfam" id="PF05380">
    <property type="entry name" value="Peptidase_A17"/>
    <property type="match status" value="1"/>
</dbReference>
<gene>
    <name evidence="1" type="primary">AVEN_92406_1</name>
    <name evidence="1" type="ORF">TNCV_2659611</name>
</gene>
<evidence type="ECO:0000313" key="2">
    <source>
        <dbReference type="Proteomes" id="UP000887159"/>
    </source>
</evidence>
<dbReference type="Proteomes" id="UP000887159">
    <property type="component" value="Unassembled WGS sequence"/>
</dbReference>
<dbReference type="AlphaFoldDB" id="A0A8X6R5M3"/>
<keyword evidence="2" id="KW-1185">Reference proteome</keyword>
<sequence>MQELWRLKLDWNDSLPVHFETQWKRFVKPLSAIKNLNIPRYILLYDALRIKLRGYCDSSLRAYGAAIYVKCLHNSGTVSTNLLCSKSRIAPLKSITIPWLELCVAVLLAKLIRKTIKSMKILFNDIVLWIDSTIVLSCIKKEPSVLKPIVKNGVSVIQHLTEVSSWKHVQSQESPADIISRGIDPDKIQDCVLW</sequence>
<comment type="caution">
    <text evidence="1">The sequence shown here is derived from an EMBL/GenBank/DDBJ whole genome shotgun (WGS) entry which is preliminary data.</text>
</comment>
<protein>
    <submittedName>
        <fullName evidence="1">DUF1758 domain-containing protein</fullName>
    </submittedName>
</protein>
<dbReference type="PANTHER" id="PTHR47331">
    <property type="entry name" value="PHD-TYPE DOMAIN-CONTAINING PROTEIN"/>
    <property type="match status" value="1"/>
</dbReference>
<reference evidence="1" key="1">
    <citation type="submission" date="2020-08" db="EMBL/GenBank/DDBJ databases">
        <title>Multicomponent nature underlies the extraordinary mechanical properties of spider dragline silk.</title>
        <authorList>
            <person name="Kono N."/>
            <person name="Nakamura H."/>
            <person name="Mori M."/>
            <person name="Yoshida Y."/>
            <person name="Ohtoshi R."/>
            <person name="Malay A.D."/>
            <person name="Moran D.A.P."/>
            <person name="Tomita M."/>
            <person name="Numata K."/>
            <person name="Arakawa K."/>
        </authorList>
    </citation>
    <scope>NUCLEOTIDE SEQUENCE</scope>
</reference>